<dbReference type="PANTHER" id="PTHR21649">
    <property type="entry name" value="CHLOROPHYLL A/B BINDING PROTEIN"/>
    <property type="match status" value="1"/>
</dbReference>
<dbReference type="Proteomes" id="UP001438707">
    <property type="component" value="Unassembled WGS sequence"/>
</dbReference>
<keyword evidence="4 7" id="KW-0934">Plastid</keyword>
<dbReference type="EMBL" id="JALJOS010000059">
    <property type="protein sequence ID" value="KAK9818590.1"/>
    <property type="molecule type" value="Genomic_DNA"/>
</dbReference>
<accession>A0AAW1Q8R0</accession>
<name>A0AAW1Q8R0_9CHLO</name>
<dbReference type="InterPro" id="IPR022796">
    <property type="entry name" value="Chloroa_b-bind"/>
</dbReference>
<reference evidence="8 9" key="1">
    <citation type="journal article" date="2024" name="Nat. Commun.">
        <title>Phylogenomics reveals the evolutionary origins of lichenization in chlorophyte algae.</title>
        <authorList>
            <person name="Puginier C."/>
            <person name="Libourel C."/>
            <person name="Otte J."/>
            <person name="Skaloud P."/>
            <person name="Haon M."/>
            <person name="Grisel S."/>
            <person name="Petersen M."/>
            <person name="Berrin J.G."/>
            <person name="Delaux P.M."/>
            <person name="Dal Grande F."/>
            <person name="Keller J."/>
        </authorList>
    </citation>
    <scope>NUCLEOTIDE SEQUENCE [LARGE SCALE GENOMIC DNA]</scope>
    <source>
        <strain evidence="8 9">SAG 2145</strain>
    </source>
</reference>
<evidence type="ECO:0000256" key="2">
    <source>
        <dbReference type="ARBA" id="ARBA00022528"/>
    </source>
</evidence>
<dbReference type="Gene3D" id="1.10.3460.10">
    <property type="entry name" value="Chlorophyll a/b binding protein domain"/>
    <property type="match status" value="1"/>
</dbReference>
<proteinExistence type="inferred from homology"/>
<feature type="binding site" evidence="6">
    <location>
        <position position="206"/>
    </location>
    <ligand>
        <name>chlorophyll a</name>
        <dbReference type="ChEBI" id="CHEBI:58416"/>
        <label>1</label>
    </ligand>
</feature>
<dbReference type="GO" id="GO:0009522">
    <property type="term" value="C:photosystem I"/>
    <property type="evidence" value="ECO:0007669"/>
    <property type="project" value="UniProtKB-KW"/>
</dbReference>
<feature type="binding site" evidence="6">
    <location>
        <position position="208"/>
    </location>
    <ligand>
        <name>chlorophyll a</name>
        <dbReference type="ChEBI" id="CHEBI:58416"/>
        <label>1</label>
    </ligand>
</feature>
<feature type="binding site" description="axial binding residue" evidence="6">
    <location>
        <position position="220"/>
    </location>
    <ligand>
        <name>chlorophyll a</name>
        <dbReference type="ChEBI" id="CHEBI:58416"/>
        <label>4</label>
    </ligand>
    <ligandPart>
        <name>Mg</name>
        <dbReference type="ChEBI" id="CHEBI:25107"/>
    </ligandPart>
</feature>
<feature type="binding site" description="axial binding residue" evidence="6">
    <location>
        <position position="177"/>
    </location>
    <ligand>
        <name>chlorophyll b</name>
        <dbReference type="ChEBI" id="CHEBI:61721"/>
        <label>1</label>
    </ligand>
    <ligandPart>
        <name>Mg</name>
        <dbReference type="ChEBI" id="CHEBI:25107"/>
    </ligandPart>
</feature>
<gene>
    <name evidence="8" type="ORF">WJX74_006214</name>
</gene>
<keyword evidence="2 7" id="KW-0150">Chloroplast</keyword>
<comment type="function">
    <text evidence="7">The light-harvesting complex (LHC) functions as a light receptor, it captures and delivers excitation energy to photosystems with which it is closely associated.</text>
</comment>
<keyword evidence="1 6" id="KW-0148">Chlorophyll</keyword>
<dbReference type="GO" id="GO:0016168">
    <property type="term" value="F:chlorophyll binding"/>
    <property type="evidence" value="ECO:0007669"/>
    <property type="project" value="UniProtKB-KW"/>
</dbReference>
<keyword evidence="7" id="KW-0793">Thylakoid</keyword>
<evidence type="ECO:0000256" key="6">
    <source>
        <dbReference type="PIRSR" id="PIRSR601344-1"/>
    </source>
</evidence>
<evidence type="ECO:0000256" key="4">
    <source>
        <dbReference type="ARBA" id="ARBA00022640"/>
    </source>
</evidence>
<dbReference type="GO" id="GO:0009765">
    <property type="term" value="P:photosynthesis, light harvesting"/>
    <property type="evidence" value="ECO:0007669"/>
    <property type="project" value="InterPro"/>
</dbReference>
<dbReference type="GO" id="GO:0009523">
    <property type="term" value="C:photosystem II"/>
    <property type="evidence" value="ECO:0007669"/>
    <property type="project" value="UniProtKB-KW"/>
</dbReference>
<evidence type="ECO:0000256" key="3">
    <source>
        <dbReference type="ARBA" id="ARBA00022531"/>
    </source>
</evidence>
<feature type="binding site" description="axial binding residue" evidence="6">
    <location>
        <position position="119"/>
    </location>
    <ligand>
        <name>chlorophyll b</name>
        <dbReference type="ChEBI" id="CHEBI:61721"/>
        <label>1</label>
    </ligand>
    <ligandPart>
        <name>Mg</name>
        <dbReference type="ChEBI" id="CHEBI:25107"/>
    </ligandPart>
</feature>
<comment type="caution">
    <text evidence="8">The sequence shown here is derived from an EMBL/GenBank/DDBJ whole genome shotgun (WGS) entry which is preliminary data.</text>
</comment>
<dbReference type="SUPFAM" id="SSF103511">
    <property type="entry name" value="Chlorophyll a-b binding protein"/>
    <property type="match status" value="1"/>
</dbReference>
<keyword evidence="9" id="KW-1185">Reference proteome</keyword>
<sequence>MAFSVSGTKNLLHGTPPVISRKCKAFTVVARRTVSSKASSSNSPNWLLSEPNRLWEIGSRYWLPFNDYTPPEYLDGTLPGDRGFDPFRLGESWGSPPNDSDDPRSRIGWLLEGELYNGRVAMLAVVGILSVEALGRGPWWEAVNQNNFDPLRFTGGVVAFHTAFALLEKRRIENYEEKGEAGHFGQAPFDPLQQTTDYNRQAEVRNARTAMLAMLGFAVQAWVTGKGPLENAYDHLKDPFGANVFTYGDKGLKVTAAFLVFAVALHLAEITRVRAAKGSGAKATPATSSPPQPSS</sequence>
<feature type="binding site" evidence="6">
    <location>
        <position position="114"/>
    </location>
    <ligand>
        <name>chlorophyll a</name>
        <dbReference type="ChEBI" id="CHEBI:58416"/>
        <label>1</label>
    </ligand>
</feature>
<feature type="binding site" evidence="6">
    <location>
        <position position="235"/>
    </location>
    <ligand>
        <name>chlorophyll a</name>
        <dbReference type="ChEBI" id="CHEBI:58416"/>
        <label>1</label>
    </ligand>
</feature>
<dbReference type="Pfam" id="PF00504">
    <property type="entry name" value="Chloroa_b-bind"/>
    <property type="match status" value="1"/>
</dbReference>
<evidence type="ECO:0000256" key="7">
    <source>
        <dbReference type="RuleBase" id="RU363080"/>
    </source>
</evidence>
<evidence type="ECO:0000313" key="9">
    <source>
        <dbReference type="Proteomes" id="UP001438707"/>
    </source>
</evidence>
<dbReference type="InterPro" id="IPR001344">
    <property type="entry name" value="Chloro_AB-bd_pln"/>
</dbReference>
<feature type="binding site" evidence="6">
    <location>
        <position position="203"/>
    </location>
    <ligand>
        <name>chlorophyll a</name>
        <dbReference type="ChEBI" id="CHEBI:58416"/>
        <label>1</label>
    </ligand>
</feature>
<organism evidence="8 9">
    <name type="scientific">Apatococcus lobatus</name>
    <dbReference type="NCBI Taxonomy" id="904363"/>
    <lineage>
        <taxon>Eukaryota</taxon>
        <taxon>Viridiplantae</taxon>
        <taxon>Chlorophyta</taxon>
        <taxon>core chlorophytes</taxon>
        <taxon>Trebouxiophyceae</taxon>
        <taxon>Chlorellales</taxon>
        <taxon>Chlorellaceae</taxon>
        <taxon>Apatococcus</taxon>
    </lineage>
</organism>
<evidence type="ECO:0000313" key="8">
    <source>
        <dbReference type="EMBL" id="KAK9818590.1"/>
    </source>
</evidence>
<evidence type="ECO:0000256" key="1">
    <source>
        <dbReference type="ARBA" id="ARBA00022494"/>
    </source>
</evidence>
<keyword evidence="5 7" id="KW-0157">Chromophore</keyword>
<keyword evidence="7" id="KW-0604">Photosystem II</keyword>
<comment type="subcellular location">
    <subcellularLocation>
        <location evidence="7">Plastid</location>
        <location evidence="7">Chloroplast thylakoid membrane</location>
    </subcellularLocation>
</comment>
<comment type="similarity">
    <text evidence="7">Belongs to the light-harvesting chlorophyll a/b-binding (LHC) protein family.</text>
</comment>
<keyword evidence="3 7" id="KW-0602">Photosynthesis</keyword>
<protein>
    <recommendedName>
        <fullName evidence="7">Chlorophyll a-b binding protein, chloroplastic</fullName>
    </recommendedName>
</protein>
<keyword evidence="7" id="KW-0603">Photosystem I</keyword>
<dbReference type="AlphaFoldDB" id="A0AAW1Q8R0"/>
<feature type="binding site" evidence="6">
    <location>
        <position position="145"/>
    </location>
    <ligand>
        <name>chlorophyll a</name>
        <dbReference type="ChEBI" id="CHEBI:58416"/>
        <label>1</label>
    </ligand>
</feature>
<evidence type="ECO:0000256" key="5">
    <source>
        <dbReference type="ARBA" id="ARBA00022991"/>
    </source>
</evidence>
<dbReference type="GO" id="GO:0009535">
    <property type="term" value="C:chloroplast thylakoid membrane"/>
    <property type="evidence" value="ECO:0007669"/>
    <property type="project" value="UniProtKB-SubCell"/>
</dbReference>